<organism evidence="1 2">
    <name type="scientific">Holotrichia oblita</name>
    <name type="common">Chafer beetle</name>
    <dbReference type="NCBI Taxonomy" id="644536"/>
    <lineage>
        <taxon>Eukaryota</taxon>
        <taxon>Metazoa</taxon>
        <taxon>Ecdysozoa</taxon>
        <taxon>Arthropoda</taxon>
        <taxon>Hexapoda</taxon>
        <taxon>Insecta</taxon>
        <taxon>Pterygota</taxon>
        <taxon>Neoptera</taxon>
        <taxon>Endopterygota</taxon>
        <taxon>Coleoptera</taxon>
        <taxon>Polyphaga</taxon>
        <taxon>Scarabaeiformia</taxon>
        <taxon>Scarabaeidae</taxon>
        <taxon>Melolonthinae</taxon>
        <taxon>Holotrichia</taxon>
    </lineage>
</organism>
<gene>
    <name evidence="1" type="ORF">MML48_9g00010744</name>
</gene>
<reference evidence="1" key="1">
    <citation type="submission" date="2022-04" db="EMBL/GenBank/DDBJ databases">
        <title>Chromosome-scale genome assembly of Holotrichia oblita Faldermann.</title>
        <authorList>
            <person name="Rongchong L."/>
        </authorList>
    </citation>
    <scope>NUCLEOTIDE SEQUENCE</scope>
    <source>
        <strain evidence="1">81SQS9</strain>
    </source>
</reference>
<name>A0ACB9SI40_HOLOL</name>
<accession>A0ACB9SI40</accession>
<evidence type="ECO:0000313" key="2">
    <source>
        <dbReference type="Proteomes" id="UP001056778"/>
    </source>
</evidence>
<proteinExistence type="predicted"/>
<sequence>MTVEEYMYNLFDHFQRTMDNTLEAFGMLNEKCQKFNSSSYILGAVNVFFNRVTEEPNDLKQFIKNNFIFQISNPFEENITGLALYKNELDSFKNYTLKKIFKNESYSDISTENLELASYVPADLIERLSQSLSEEDKAKFKIIIVAFRNHTLFDLGDNKDVISKVIGISISGFCSHTKTNLFDIYSKPLIETQKIKIEAEWFTINNDDIYSEEIITECNFPPITYMFLYDDEKDNKKCQRDVYPYAELSVKETESTLLKFPTLYRDFDILSSLSISINYAQPQTVIESIYKRHHFVLKTIMVIGCTLSLFSLLATTLTLISIKNWYKKRMYTIQLEIAMGFETFLFLIDSDISYITYIILYYFILSQFSWMMLVGYTQYLKFVKVFNDNSSHFIKSLLIGWVIPAVVIVIPIILHPECIFCEYCPAKRSILIYFVIIPTSLIILINITIYLLVMISISRSKSQDFGANISKKRTRIGLLLPFMLGITWIFVFALVSPWRWFSLAGSYLFHLIAPAQGFVLFIFVVVLDKNTRTTWQDRFSTVKNKLSLVKKDKSKSTVSTIAT</sequence>
<protein>
    <submittedName>
        <fullName evidence="1">Adhesion g-protein coupled receptor</fullName>
    </submittedName>
</protein>
<keyword evidence="1" id="KW-0675">Receptor</keyword>
<dbReference type="EMBL" id="CM043023">
    <property type="protein sequence ID" value="KAI4454672.1"/>
    <property type="molecule type" value="Genomic_DNA"/>
</dbReference>
<keyword evidence="2" id="KW-1185">Reference proteome</keyword>
<evidence type="ECO:0000313" key="1">
    <source>
        <dbReference type="EMBL" id="KAI4454672.1"/>
    </source>
</evidence>
<comment type="caution">
    <text evidence="1">The sequence shown here is derived from an EMBL/GenBank/DDBJ whole genome shotgun (WGS) entry which is preliminary data.</text>
</comment>
<dbReference type="Proteomes" id="UP001056778">
    <property type="component" value="Chromosome 9"/>
</dbReference>